<dbReference type="PANTHER" id="PTHR43310">
    <property type="entry name" value="SULFATE TRANSPORTER YBAR-RELATED"/>
    <property type="match status" value="1"/>
</dbReference>
<feature type="transmembrane region" description="Helical" evidence="5">
    <location>
        <begin position="104"/>
        <end position="124"/>
    </location>
</feature>
<dbReference type="InterPro" id="IPR014710">
    <property type="entry name" value="RmlC-like_jellyroll"/>
</dbReference>
<feature type="transmembrane region" description="Helical" evidence="5">
    <location>
        <begin position="335"/>
        <end position="355"/>
    </location>
</feature>
<organism evidence="7 8">
    <name type="scientific">Caenimonas terrae</name>
    <dbReference type="NCBI Taxonomy" id="696074"/>
    <lineage>
        <taxon>Bacteria</taxon>
        <taxon>Pseudomonadati</taxon>
        <taxon>Pseudomonadota</taxon>
        <taxon>Betaproteobacteria</taxon>
        <taxon>Burkholderiales</taxon>
        <taxon>Comamonadaceae</taxon>
        <taxon>Caenimonas</taxon>
    </lineage>
</organism>
<protein>
    <submittedName>
        <fullName evidence="7">SulP family inorganic anion transporter</fullName>
    </submittedName>
</protein>
<dbReference type="Gene3D" id="2.60.120.10">
    <property type="entry name" value="Jelly Rolls"/>
    <property type="match status" value="1"/>
</dbReference>
<reference evidence="8" key="1">
    <citation type="journal article" date="2019" name="Int. J. Syst. Evol. Microbiol.">
        <title>The Global Catalogue of Microorganisms (GCM) 10K type strain sequencing project: providing services to taxonomists for standard genome sequencing and annotation.</title>
        <authorList>
            <consortium name="The Broad Institute Genomics Platform"/>
            <consortium name="The Broad Institute Genome Sequencing Center for Infectious Disease"/>
            <person name="Wu L."/>
            <person name="Ma J."/>
        </authorList>
    </citation>
    <scope>NUCLEOTIDE SEQUENCE [LARGE SCALE GENOMIC DNA]</scope>
    <source>
        <strain evidence="8">CCUG 57401</strain>
    </source>
</reference>
<evidence type="ECO:0000256" key="1">
    <source>
        <dbReference type="ARBA" id="ARBA00004141"/>
    </source>
</evidence>
<evidence type="ECO:0000313" key="8">
    <source>
        <dbReference type="Proteomes" id="UP001596037"/>
    </source>
</evidence>
<dbReference type="SUPFAM" id="SSF51206">
    <property type="entry name" value="cAMP-binding domain-like"/>
    <property type="match status" value="1"/>
</dbReference>
<evidence type="ECO:0000256" key="2">
    <source>
        <dbReference type="ARBA" id="ARBA00022692"/>
    </source>
</evidence>
<keyword evidence="2 5" id="KW-0812">Transmembrane</keyword>
<keyword evidence="3 5" id="KW-1133">Transmembrane helix</keyword>
<dbReference type="EMBL" id="JBHSMF010000009">
    <property type="protein sequence ID" value="MFC5498970.1"/>
    <property type="molecule type" value="Genomic_DNA"/>
</dbReference>
<dbReference type="Pfam" id="PF00916">
    <property type="entry name" value="Sulfate_transp"/>
    <property type="match status" value="1"/>
</dbReference>
<dbReference type="Proteomes" id="UP001596037">
    <property type="component" value="Unassembled WGS sequence"/>
</dbReference>
<feature type="transmembrane region" description="Helical" evidence="5">
    <location>
        <begin position="131"/>
        <end position="150"/>
    </location>
</feature>
<keyword evidence="8" id="KW-1185">Reference proteome</keyword>
<dbReference type="InterPro" id="IPR018490">
    <property type="entry name" value="cNMP-bd_dom_sf"/>
</dbReference>
<feature type="transmembrane region" description="Helical" evidence="5">
    <location>
        <begin position="45"/>
        <end position="66"/>
    </location>
</feature>
<evidence type="ECO:0000256" key="4">
    <source>
        <dbReference type="ARBA" id="ARBA00023136"/>
    </source>
</evidence>
<dbReference type="CDD" id="cd07042">
    <property type="entry name" value="STAS_SulP_like_sulfate_transporter"/>
    <property type="match status" value="1"/>
</dbReference>
<keyword evidence="4 5" id="KW-0472">Membrane</keyword>
<sequence length="721" mass="77207">MIQPSQAQVRGLAQQLSSGLILGLIQVIFAVSYAALMFSGRLASYMAYAMTVTLVTAAAGGLYGLFSQEPTFVSGPESGTSSVLAGMMVALAAIPATATQPLHAALAVLLVASLSTALTYLLIVRFGATRLVRFIPFQVMAGFLAATGWLMCSGALNIMAGTPLTVAGIAALLEHPGRPELVVGLLLVVVLGRLVRRLGAATAIPLFVVATTVLVNFAVRELCRGLPVCSPGRWFFPPFVRLEWLPPWQLQLDAGMGMELLRLLPSFFAVAFVGTLTVLLSLSSLELTYGKDFQLEPALRLHGRMTLLTALLGGYVCVISIGRSTMAHQTGGGRFSCVVIALACMAVLFGFGGVMAWIPKVALGALVLWLGLELLRQWLWNLRRELSRIDLAQVVCILACVIVFGYVVGFLAGLLAACIFFVVNYSHMPYIRLDTTLATARSSVIRDLADQQYLGQAGAACRIGRFEGFIFFGVANSIYEWYAAGPPARFPVLVLDFSHAKGIDQSAVAVLQKIVRNEAAQRHHLILALSDAIHAQFHPAASQASGGPAIVRSFDTALELAEELLLQQREAAAAAGGAGGSGGLKFLESEQDRRDFAGYLAQVRLAPGDTLFDEGQACDETYFVESGRLDVVKKGVHNVPVRLAKVVAGSMIGEIALYSGRPRGASVIAVEPALLRMLTRQAWNRMKQERPDLASRFDHHVILSLANTVGRGNAVLSLQED</sequence>
<feature type="transmembrane region" description="Helical" evidence="5">
    <location>
        <begin position="202"/>
        <end position="219"/>
    </location>
</feature>
<proteinExistence type="predicted"/>
<dbReference type="InterPro" id="IPR011547">
    <property type="entry name" value="SLC26A/SulP_dom"/>
</dbReference>
<dbReference type="PROSITE" id="PS50042">
    <property type="entry name" value="CNMP_BINDING_3"/>
    <property type="match status" value="1"/>
</dbReference>
<dbReference type="Gene3D" id="3.30.750.24">
    <property type="entry name" value="STAS domain"/>
    <property type="match status" value="1"/>
</dbReference>
<evidence type="ECO:0000259" key="6">
    <source>
        <dbReference type="PROSITE" id="PS50042"/>
    </source>
</evidence>
<evidence type="ECO:0000313" key="7">
    <source>
        <dbReference type="EMBL" id="MFC5498970.1"/>
    </source>
</evidence>
<dbReference type="PANTHER" id="PTHR43310:SF1">
    <property type="entry name" value="SULFATE TRANSPORTER YBAR-RELATED"/>
    <property type="match status" value="1"/>
</dbReference>
<gene>
    <name evidence="7" type="ORF">ACFPOE_15585</name>
</gene>
<comment type="subcellular location">
    <subcellularLocation>
        <location evidence="1">Membrane</location>
        <topology evidence="1">Multi-pass membrane protein</topology>
    </subcellularLocation>
</comment>
<comment type="caution">
    <text evidence="7">The sequence shown here is derived from an EMBL/GenBank/DDBJ whole genome shotgun (WGS) entry which is preliminary data.</text>
</comment>
<feature type="transmembrane region" description="Helical" evidence="5">
    <location>
        <begin position="263"/>
        <end position="285"/>
    </location>
</feature>
<name>A0ABW0NG66_9BURK</name>
<feature type="transmembrane region" description="Helical" evidence="5">
    <location>
        <begin position="20"/>
        <end position="39"/>
    </location>
</feature>
<dbReference type="InterPro" id="IPR000595">
    <property type="entry name" value="cNMP-bd_dom"/>
</dbReference>
<dbReference type="Pfam" id="PF00027">
    <property type="entry name" value="cNMP_binding"/>
    <property type="match status" value="1"/>
</dbReference>
<evidence type="ECO:0000256" key="3">
    <source>
        <dbReference type="ARBA" id="ARBA00022989"/>
    </source>
</evidence>
<feature type="transmembrane region" description="Helical" evidence="5">
    <location>
        <begin position="391"/>
        <end position="423"/>
    </location>
</feature>
<accession>A0ABW0NG66</accession>
<evidence type="ECO:0000256" key="5">
    <source>
        <dbReference type="SAM" id="Phobius"/>
    </source>
</evidence>
<dbReference type="InterPro" id="IPR052706">
    <property type="entry name" value="Membrane-Transporter-like"/>
</dbReference>
<feature type="transmembrane region" description="Helical" evidence="5">
    <location>
        <begin position="361"/>
        <end position="379"/>
    </location>
</feature>
<dbReference type="InterPro" id="IPR036513">
    <property type="entry name" value="STAS_dom_sf"/>
</dbReference>
<feature type="transmembrane region" description="Helical" evidence="5">
    <location>
        <begin position="305"/>
        <end position="323"/>
    </location>
</feature>
<dbReference type="CDD" id="cd00038">
    <property type="entry name" value="CAP_ED"/>
    <property type="match status" value="1"/>
</dbReference>
<dbReference type="SMART" id="SM00100">
    <property type="entry name" value="cNMP"/>
    <property type="match status" value="1"/>
</dbReference>
<dbReference type="RefSeq" id="WP_376851045.1">
    <property type="nucleotide sequence ID" value="NZ_JBHSMF010000009.1"/>
</dbReference>
<feature type="domain" description="Cyclic nucleotide-binding" evidence="6">
    <location>
        <begin position="589"/>
        <end position="686"/>
    </location>
</feature>
<feature type="transmembrane region" description="Helical" evidence="5">
    <location>
        <begin position="78"/>
        <end position="98"/>
    </location>
</feature>